<keyword evidence="4" id="KW-0410">Iron transport</keyword>
<dbReference type="CDD" id="cd01347">
    <property type="entry name" value="ligand_gated_channel"/>
    <property type="match status" value="1"/>
</dbReference>
<evidence type="ECO:0000256" key="10">
    <source>
        <dbReference type="ARBA" id="ARBA00023237"/>
    </source>
</evidence>
<evidence type="ECO:0000256" key="3">
    <source>
        <dbReference type="ARBA" id="ARBA00022452"/>
    </source>
</evidence>
<sequence length="749" mass="81334">MKRALHFCLGASAMVLASTLAPKQAHAQAVTNEPGETSVPAETPAAGVTEIVVTAQKESQNLQDVPISVTAVTGEMIEDAQINNIADLSNSIPNVQINTFSNSPDSAVFTIRGVGVNDADPYVGTTVSVVVDGVVVGVNTAALLSLFDIERVEVLRGPQGTLFGANTTGGVINVITKQPTGEFGGDVQFVYGNYGQLEVNASLNFPIAEQLAGKISVLHNEMDGYFRNYLDGERIGERNITTFRGYLQYDGADYDATLIGEYVRSRNGSQTGVLIAGPGELFYTPGETEDPFDFRRGLSDDQPDLNDRDTYSLTLTQNLDTSLGTLTSITNYREYDNLLFSDDDATTRVLLQTRRDTNHHQFSQELRNLVDITDSTRLIAGVFYFEQEYTLDQDGKLDGFLPGLGQPQTQEQENRSYSAFAQLYQDLTPELTLQAGIRYSHERTSATSTTANSISPDGGPAAFDDPVIPGSLITATGKESWDNVGYKVGLDYAPSTDLLLYGYYARGFKSGGFTGRIAIAQDIGPFDPETLDTFEIGVKADLLDRRLRLNLATFLNKYDDMQVVQNITYPSGANSASIANAGKAETKGFELEATAVPVDGLTLSGSLAYLDAKYEEYDTLVLDAATGGLVPVSYAGNRLMNSPEWNVALGFNWEGRVGPGELNANAQYTYTSDKFTSYTNLPVEQVDAIELVNASLRWSPDNSGLEFGVWVRNLFDEEYFNQKLNLAGIGTLASIGAPRTYGIDARFSF</sequence>
<dbReference type="AlphaFoldDB" id="A0A1Z1F9D4"/>
<evidence type="ECO:0000259" key="15">
    <source>
        <dbReference type="Pfam" id="PF07715"/>
    </source>
</evidence>
<comment type="similarity">
    <text evidence="11 12">Belongs to the TonB-dependent receptor family.</text>
</comment>
<keyword evidence="6" id="KW-0408">Iron</keyword>
<evidence type="ECO:0000256" key="12">
    <source>
        <dbReference type="RuleBase" id="RU003357"/>
    </source>
</evidence>
<dbReference type="Pfam" id="PF00593">
    <property type="entry name" value="TonB_dep_Rec_b-barrel"/>
    <property type="match status" value="1"/>
</dbReference>
<feature type="domain" description="TonB-dependent receptor-like beta-barrel" evidence="14">
    <location>
        <begin position="246"/>
        <end position="714"/>
    </location>
</feature>
<evidence type="ECO:0000256" key="2">
    <source>
        <dbReference type="ARBA" id="ARBA00022448"/>
    </source>
</evidence>
<dbReference type="Gene3D" id="2.40.170.20">
    <property type="entry name" value="TonB-dependent receptor, beta-barrel domain"/>
    <property type="match status" value="1"/>
</dbReference>
<dbReference type="InterPro" id="IPR012910">
    <property type="entry name" value="Plug_dom"/>
</dbReference>
<keyword evidence="9 11" id="KW-0472">Membrane</keyword>
<evidence type="ECO:0000256" key="7">
    <source>
        <dbReference type="ARBA" id="ARBA00023065"/>
    </source>
</evidence>
<evidence type="ECO:0000256" key="4">
    <source>
        <dbReference type="ARBA" id="ARBA00022496"/>
    </source>
</evidence>
<evidence type="ECO:0000259" key="14">
    <source>
        <dbReference type="Pfam" id="PF00593"/>
    </source>
</evidence>
<feature type="chain" id="PRO_5011757397" description="TonB-dependent receptor" evidence="13">
    <location>
        <begin position="28"/>
        <end position="749"/>
    </location>
</feature>
<dbReference type="InterPro" id="IPR000531">
    <property type="entry name" value="Beta-barrel_TonB"/>
</dbReference>
<dbReference type="InterPro" id="IPR039426">
    <property type="entry name" value="TonB-dep_rcpt-like"/>
</dbReference>
<keyword evidence="10 11" id="KW-0998">Cell outer membrane</keyword>
<feature type="signal peptide" evidence="13">
    <location>
        <begin position="1"/>
        <end position="27"/>
    </location>
</feature>
<accession>A0A1Z1F9D4</accession>
<dbReference type="EMBL" id="CP019602">
    <property type="protein sequence ID" value="ARU15409.1"/>
    <property type="molecule type" value="Genomic_DNA"/>
</dbReference>
<evidence type="ECO:0008006" key="18">
    <source>
        <dbReference type="Google" id="ProtNLM"/>
    </source>
</evidence>
<evidence type="ECO:0000256" key="13">
    <source>
        <dbReference type="SAM" id="SignalP"/>
    </source>
</evidence>
<keyword evidence="3 11" id="KW-1134">Transmembrane beta strand</keyword>
<dbReference type="PROSITE" id="PS52016">
    <property type="entry name" value="TONB_DEPENDENT_REC_3"/>
    <property type="match status" value="1"/>
</dbReference>
<dbReference type="SUPFAM" id="SSF56935">
    <property type="entry name" value="Porins"/>
    <property type="match status" value="1"/>
</dbReference>
<evidence type="ECO:0000313" key="17">
    <source>
        <dbReference type="Proteomes" id="UP000195807"/>
    </source>
</evidence>
<dbReference type="STRING" id="450378.GCA_001661675_00697"/>
<dbReference type="PANTHER" id="PTHR32552">
    <property type="entry name" value="FERRICHROME IRON RECEPTOR-RELATED"/>
    <property type="match status" value="1"/>
</dbReference>
<name>A0A1Z1F9D4_9SPHN</name>
<comment type="subcellular location">
    <subcellularLocation>
        <location evidence="1 11">Cell outer membrane</location>
        <topology evidence="1 11">Multi-pass membrane protein</topology>
    </subcellularLocation>
</comment>
<organism evidence="16 17">
    <name type="scientific">Croceicoccus marinus</name>
    <dbReference type="NCBI Taxonomy" id="450378"/>
    <lineage>
        <taxon>Bacteria</taxon>
        <taxon>Pseudomonadati</taxon>
        <taxon>Pseudomonadota</taxon>
        <taxon>Alphaproteobacteria</taxon>
        <taxon>Sphingomonadales</taxon>
        <taxon>Erythrobacteraceae</taxon>
        <taxon>Croceicoccus</taxon>
    </lineage>
</organism>
<gene>
    <name evidence="16" type="ORF">A9D14_03495</name>
</gene>
<evidence type="ECO:0000256" key="1">
    <source>
        <dbReference type="ARBA" id="ARBA00004571"/>
    </source>
</evidence>
<dbReference type="GO" id="GO:0006826">
    <property type="term" value="P:iron ion transport"/>
    <property type="evidence" value="ECO:0007669"/>
    <property type="project" value="UniProtKB-KW"/>
</dbReference>
<proteinExistence type="inferred from homology"/>
<keyword evidence="13" id="KW-0732">Signal</keyword>
<dbReference type="KEGG" id="cman:A9D14_03495"/>
<evidence type="ECO:0000313" key="16">
    <source>
        <dbReference type="EMBL" id="ARU15409.1"/>
    </source>
</evidence>
<keyword evidence="17" id="KW-1185">Reference proteome</keyword>
<evidence type="ECO:0000256" key="11">
    <source>
        <dbReference type="PROSITE-ProRule" id="PRU01360"/>
    </source>
</evidence>
<keyword evidence="5 11" id="KW-0812">Transmembrane</keyword>
<keyword evidence="2 11" id="KW-0813">Transport</keyword>
<evidence type="ECO:0000256" key="8">
    <source>
        <dbReference type="ARBA" id="ARBA00023077"/>
    </source>
</evidence>
<dbReference type="Proteomes" id="UP000195807">
    <property type="component" value="Chromosome"/>
</dbReference>
<protein>
    <recommendedName>
        <fullName evidence="18">TonB-dependent receptor</fullName>
    </recommendedName>
</protein>
<dbReference type="GO" id="GO:0009279">
    <property type="term" value="C:cell outer membrane"/>
    <property type="evidence" value="ECO:0007669"/>
    <property type="project" value="UniProtKB-SubCell"/>
</dbReference>
<dbReference type="PANTHER" id="PTHR32552:SF81">
    <property type="entry name" value="TONB-DEPENDENT OUTER MEMBRANE RECEPTOR"/>
    <property type="match status" value="1"/>
</dbReference>
<dbReference type="InterPro" id="IPR036942">
    <property type="entry name" value="Beta-barrel_TonB_sf"/>
</dbReference>
<feature type="domain" description="TonB-dependent receptor plug" evidence="15">
    <location>
        <begin position="62"/>
        <end position="171"/>
    </location>
</feature>
<dbReference type="Pfam" id="PF07715">
    <property type="entry name" value="Plug"/>
    <property type="match status" value="1"/>
</dbReference>
<reference evidence="16 17" key="1">
    <citation type="submission" date="2017-01" db="EMBL/GenBank/DDBJ databases">
        <title>Complete genome sequence of esterase-producing bacterium Croceicoccus marinus E4A9.</title>
        <authorList>
            <person name="Wu Y.-H."/>
            <person name="Cheng H."/>
            <person name="Xu L."/>
            <person name="Huo Y.-Y."/>
            <person name="Wang C.-S."/>
            <person name="Xu X.-W."/>
        </authorList>
    </citation>
    <scope>NUCLEOTIDE SEQUENCE [LARGE SCALE GENOMIC DNA]</scope>
    <source>
        <strain evidence="16 17">E4A9</strain>
    </source>
</reference>
<evidence type="ECO:0000256" key="5">
    <source>
        <dbReference type="ARBA" id="ARBA00022692"/>
    </source>
</evidence>
<evidence type="ECO:0000256" key="9">
    <source>
        <dbReference type="ARBA" id="ARBA00023136"/>
    </source>
</evidence>
<keyword evidence="8 12" id="KW-0798">TonB box</keyword>
<keyword evidence="7" id="KW-0406">Ion transport</keyword>
<evidence type="ECO:0000256" key="6">
    <source>
        <dbReference type="ARBA" id="ARBA00023004"/>
    </source>
</evidence>